<dbReference type="EMBL" id="JBHUHO010000008">
    <property type="protein sequence ID" value="MFD2114667.1"/>
    <property type="molecule type" value="Genomic_DNA"/>
</dbReference>
<feature type="transmembrane region" description="Helical" evidence="1">
    <location>
        <begin position="63"/>
        <end position="91"/>
    </location>
</feature>
<keyword evidence="1" id="KW-1133">Transmembrane helix</keyword>
<accession>A0ABW4YG70</accession>
<keyword evidence="1" id="KW-0472">Membrane</keyword>
<sequence>MWERKSLKERAHASLKGYYWKAFIISFMLAIISGGVQATGITIDFNRENLPYQDYGGNWILPSTIIIAGTLIIVLFFLTALALQVFIFYPLQAGAFTYYKLAAEGREDLNNVSIAFQKTNYRVIIKTMVWRAVVTFLWFLALLIPGFIKTIAYCFVPFILADNPQIGHKRALQLSHQMTYGHKWDILKLLLSFLGWWILGLLALGIGIFFVLPYIHATYAQLYLTLRHVAITKGITSEQELRLVDQ</sequence>
<evidence type="ECO:0000313" key="3">
    <source>
        <dbReference type="Proteomes" id="UP001597362"/>
    </source>
</evidence>
<dbReference type="Proteomes" id="UP001597362">
    <property type="component" value="Unassembled WGS sequence"/>
</dbReference>
<evidence type="ECO:0000256" key="1">
    <source>
        <dbReference type="SAM" id="Phobius"/>
    </source>
</evidence>
<evidence type="ECO:0000313" key="2">
    <source>
        <dbReference type="EMBL" id="MFD2114667.1"/>
    </source>
</evidence>
<comment type="caution">
    <text evidence="2">The sequence shown here is derived from an EMBL/GenBank/DDBJ whole genome shotgun (WGS) entry which is preliminary data.</text>
</comment>
<dbReference type="PANTHER" id="PTHR40076:SF1">
    <property type="entry name" value="MEMBRANE PROTEIN"/>
    <property type="match status" value="1"/>
</dbReference>
<reference evidence="3" key="1">
    <citation type="journal article" date="2019" name="Int. J. Syst. Evol. Microbiol.">
        <title>The Global Catalogue of Microorganisms (GCM) 10K type strain sequencing project: providing services to taxonomists for standard genome sequencing and annotation.</title>
        <authorList>
            <consortium name="The Broad Institute Genomics Platform"/>
            <consortium name="The Broad Institute Genome Sequencing Center for Infectious Disease"/>
            <person name="Wu L."/>
            <person name="Ma J."/>
        </authorList>
    </citation>
    <scope>NUCLEOTIDE SEQUENCE [LARGE SCALE GENOMIC DNA]</scope>
    <source>
        <strain evidence="3">GH52</strain>
    </source>
</reference>
<keyword evidence="3" id="KW-1185">Reference proteome</keyword>
<proteinExistence type="predicted"/>
<gene>
    <name evidence="2" type="ORF">ACFSJH_02750</name>
</gene>
<protein>
    <submittedName>
        <fullName evidence="2">DUF975 family protein</fullName>
    </submittedName>
</protein>
<name>A0ABW4YG70_9BACL</name>
<dbReference type="InterPro" id="IPR010380">
    <property type="entry name" value="DUF975"/>
</dbReference>
<feature type="transmembrane region" description="Helical" evidence="1">
    <location>
        <begin position="20"/>
        <end position="43"/>
    </location>
</feature>
<dbReference type="Pfam" id="PF06161">
    <property type="entry name" value="DUF975"/>
    <property type="match status" value="1"/>
</dbReference>
<organism evidence="2 3">
    <name type="scientific">Paenibacillus yanchengensis</name>
    <dbReference type="NCBI Taxonomy" id="2035833"/>
    <lineage>
        <taxon>Bacteria</taxon>
        <taxon>Bacillati</taxon>
        <taxon>Bacillota</taxon>
        <taxon>Bacilli</taxon>
        <taxon>Bacillales</taxon>
        <taxon>Paenibacillaceae</taxon>
        <taxon>Paenibacillus</taxon>
    </lineage>
</organism>
<keyword evidence="1" id="KW-0812">Transmembrane</keyword>
<feature type="transmembrane region" description="Helical" evidence="1">
    <location>
        <begin position="194"/>
        <end position="215"/>
    </location>
</feature>
<dbReference type="PANTHER" id="PTHR40076">
    <property type="entry name" value="MEMBRANE PROTEIN-RELATED"/>
    <property type="match status" value="1"/>
</dbReference>
<dbReference type="RefSeq" id="WP_377769689.1">
    <property type="nucleotide sequence ID" value="NZ_JBHUHO010000008.1"/>
</dbReference>
<feature type="transmembrane region" description="Helical" evidence="1">
    <location>
        <begin position="128"/>
        <end position="148"/>
    </location>
</feature>